<dbReference type="Proteomes" id="UP000295793">
    <property type="component" value="Unassembled WGS sequence"/>
</dbReference>
<dbReference type="SUPFAM" id="SSF48208">
    <property type="entry name" value="Six-hairpin glycosidases"/>
    <property type="match status" value="1"/>
</dbReference>
<comment type="similarity">
    <text evidence="1">Belongs to the N-acylglucosamine 2-epimerase family.</text>
</comment>
<keyword evidence="4" id="KW-1185">Reference proteome</keyword>
<accession>A0A4R3IEB6</accession>
<proteinExistence type="inferred from homology"/>
<dbReference type="EMBL" id="SLZR01000001">
    <property type="protein sequence ID" value="TCS43938.1"/>
    <property type="molecule type" value="Genomic_DNA"/>
</dbReference>
<organism evidence="3 4">
    <name type="scientific">Reinekea marinisedimentorum</name>
    <dbReference type="NCBI Taxonomy" id="230495"/>
    <lineage>
        <taxon>Bacteria</taxon>
        <taxon>Pseudomonadati</taxon>
        <taxon>Pseudomonadota</taxon>
        <taxon>Gammaproteobacteria</taxon>
        <taxon>Oceanospirillales</taxon>
        <taxon>Saccharospirillaceae</taxon>
        <taxon>Reinekea</taxon>
    </lineage>
</organism>
<dbReference type="InterPro" id="IPR012341">
    <property type="entry name" value="6hp_glycosidase-like_sf"/>
</dbReference>
<evidence type="ECO:0000313" key="4">
    <source>
        <dbReference type="Proteomes" id="UP000295793"/>
    </source>
</evidence>
<evidence type="ECO:0000313" key="3">
    <source>
        <dbReference type="EMBL" id="TCS43938.1"/>
    </source>
</evidence>
<dbReference type="Gene3D" id="1.50.10.10">
    <property type="match status" value="1"/>
</dbReference>
<evidence type="ECO:0000256" key="1">
    <source>
        <dbReference type="ARBA" id="ARBA00008558"/>
    </source>
</evidence>
<dbReference type="Pfam" id="PF07221">
    <property type="entry name" value="GlcNAc_2-epim"/>
    <property type="match status" value="1"/>
</dbReference>
<evidence type="ECO:0000256" key="2">
    <source>
        <dbReference type="ARBA" id="ARBA00023235"/>
    </source>
</evidence>
<name>A0A4R3IEB6_9GAMM</name>
<keyword evidence="2" id="KW-0413">Isomerase</keyword>
<dbReference type="InterPro" id="IPR008928">
    <property type="entry name" value="6-hairpin_glycosidase_sf"/>
</dbReference>
<comment type="caution">
    <text evidence="3">The sequence shown here is derived from an EMBL/GenBank/DDBJ whole genome shotgun (WGS) entry which is preliminary data.</text>
</comment>
<protein>
    <submittedName>
        <fullName evidence="3">Mannobiose 2-epimerase</fullName>
    </submittedName>
</protein>
<dbReference type="OrthoDB" id="5141876at2"/>
<dbReference type="GO" id="GO:0016853">
    <property type="term" value="F:isomerase activity"/>
    <property type="evidence" value="ECO:0007669"/>
    <property type="project" value="UniProtKB-KW"/>
</dbReference>
<sequence>MPATHTHLMAEIAVKAENQVTKQILPFWDRAVIHPEGGLYGAVAVTGEADTAAEQGILLYARTLWSYATAAINLQSDSCLATAHRLYQALTHYFMDAQNGGVYWTIDASHQPVDTDKYLLAHSYSLFALAKYVEASGNQAALQAAFELEGLIQQHFLREDGTYCGHLGADFQPAPDSDEENLTATCNQLHTLEALTQLYSASPTASVKQRIEAILDIFTVKIVRHQGHLPLLFNRQWQPLPAETSIGHNLEAPWLCCLACMVIDDEARLAQFQPHLLRLIDVSLSRGVHSSGNILFGLDENGQAPDVLFWWPQTEALCALYCAAELTGETGYTEQLAKLWQNIENHWVDAEHGEWYSQLNLNLEPVLSEGKAGPWRSIYHIVRACSLLSGGFAAVANVNNKNQRHQRNSNDD</sequence>
<gene>
    <name evidence="3" type="ORF">BCF53_101281</name>
</gene>
<dbReference type="InterPro" id="IPR010819">
    <property type="entry name" value="AGE/CE"/>
</dbReference>
<dbReference type="AlphaFoldDB" id="A0A4R3IEB6"/>
<dbReference type="GO" id="GO:0005975">
    <property type="term" value="P:carbohydrate metabolic process"/>
    <property type="evidence" value="ECO:0007669"/>
    <property type="project" value="InterPro"/>
</dbReference>
<reference evidence="3 4" key="1">
    <citation type="submission" date="2019-03" db="EMBL/GenBank/DDBJ databases">
        <title>Genomic Encyclopedia of Archaeal and Bacterial Type Strains, Phase II (KMG-II): from individual species to whole genera.</title>
        <authorList>
            <person name="Goeker M."/>
        </authorList>
    </citation>
    <scope>NUCLEOTIDE SEQUENCE [LARGE SCALE GENOMIC DNA]</scope>
    <source>
        <strain evidence="3 4">DSM 15388</strain>
    </source>
</reference>
<dbReference type="PANTHER" id="PTHR15108">
    <property type="entry name" value="N-ACYLGLUCOSAMINE-2-EPIMERASE"/>
    <property type="match status" value="1"/>
</dbReference>
<dbReference type="RefSeq" id="WP_132699120.1">
    <property type="nucleotide sequence ID" value="NZ_SLZR01000001.1"/>
</dbReference>